<dbReference type="PRINTS" id="PR00405">
    <property type="entry name" value="REVINTRACTNG"/>
</dbReference>
<dbReference type="SMART" id="SM00105">
    <property type="entry name" value="ArfGap"/>
    <property type="match status" value="1"/>
</dbReference>
<gene>
    <name evidence="8" type="ORF">JL09_g3309</name>
</gene>
<evidence type="ECO:0000256" key="6">
    <source>
        <dbReference type="SAM" id="MobiDB-lite"/>
    </source>
</evidence>
<dbReference type="PANTHER" id="PTHR45705">
    <property type="entry name" value="FI20236P1"/>
    <property type="match status" value="1"/>
</dbReference>
<feature type="compositionally biased region" description="Low complexity" evidence="6">
    <location>
        <begin position="278"/>
        <end position="290"/>
    </location>
</feature>
<feature type="domain" description="Arf-GAP" evidence="7">
    <location>
        <begin position="14"/>
        <end position="121"/>
    </location>
</feature>
<protein>
    <recommendedName>
        <fullName evidence="7">Arf-GAP domain-containing protein</fullName>
    </recommendedName>
</protein>
<dbReference type="GO" id="GO:0005737">
    <property type="term" value="C:cytoplasm"/>
    <property type="evidence" value="ECO:0007669"/>
    <property type="project" value="TreeGrafter"/>
</dbReference>
<dbReference type="PROSITE" id="PS50115">
    <property type="entry name" value="ARFGAP"/>
    <property type="match status" value="1"/>
</dbReference>
<evidence type="ECO:0000313" key="9">
    <source>
        <dbReference type="Proteomes" id="UP000029867"/>
    </source>
</evidence>
<dbReference type="InterPro" id="IPR038508">
    <property type="entry name" value="ArfGAP_dom_sf"/>
</dbReference>
<dbReference type="InterPro" id="IPR037278">
    <property type="entry name" value="ARFGAP/RecO"/>
</dbReference>
<evidence type="ECO:0000256" key="4">
    <source>
        <dbReference type="ARBA" id="ARBA00022833"/>
    </source>
</evidence>
<keyword evidence="1" id="KW-0343">GTPase activation</keyword>
<dbReference type="CDD" id="cd08839">
    <property type="entry name" value="ArfGap_SMAP"/>
    <property type="match status" value="1"/>
</dbReference>
<evidence type="ECO:0000256" key="2">
    <source>
        <dbReference type="ARBA" id="ARBA00022723"/>
    </source>
</evidence>
<reference evidence="9" key="1">
    <citation type="journal article" date="2014" name="Microb. Cell Fact.">
        <title>Exploiting Issatchenkia orientalis SD108 for succinic acid production.</title>
        <authorList>
            <person name="Xiao H."/>
            <person name="Shao Z."/>
            <person name="Jiang Y."/>
            <person name="Dole S."/>
            <person name="Zhao H."/>
        </authorList>
    </citation>
    <scope>NUCLEOTIDE SEQUENCE [LARGE SCALE GENOMIC DNA]</scope>
    <source>
        <strain evidence="9">SD108</strain>
    </source>
</reference>
<feature type="region of interest" description="Disordered" evidence="6">
    <location>
        <begin position="129"/>
        <end position="252"/>
    </location>
</feature>
<accession>A0A099NZS9</accession>
<dbReference type="FunFam" id="1.10.220.150:FF:000009">
    <property type="entry name" value="stromal membrane-associated protein 1 isoform X1"/>
    <property type="match status" value="1"/>
</dbReference>
<name>A0A099NZS9_PICKU</name>
<organism evidence="8 9">
    <name type="scientific">Pichia kudriavzevii</name>
    <name type="common">Yeast</name>
    <name type="synonym">Issatchenkia orientalis</name>
    <dbReference type="NCBI Taxonomy" id="4909"/>
    <lineage>
        <taxon>Eukaryota</taxon>
        <taxon>Fungi</taxon>
        <taxon>Dikarya</taxon>
        <taxon>Ascomycota</taxon>
        <taxon>Saccharomycotina</taxon>
        <taxon>Pichiomycetes</taxon>
        <taxon>Pichiales</taxon>
        <taxon>Pichiaceae</taxon>
        <taxon>Pichia</taxon>
    </lineage>
</organism>
<dbReference type="HOGENOM" id="CLU_023062_3_1_1"/>
<feature type="region of interest" description="Disordered" evidence="6">
    <location>
        <begin position="264"/>
        <end position="290"/>
    </location>
</feature>
<evidence type="ECO:0000313" key="8">
    <source>
        <dbReference type="EMBL" id="KGK37534.1"/>
    </source>
</evidence>
<evidence type="ECO:0000256" key="1">
    <source>
        <dbReference type="ARBA" id="ARBA00022468"/>
    </source>
</evidence>
<dbReference type="InterPro" id="IPR001164">
    <property type="entry name" value="ArfGAP_dom"/>
</dbReference>
<dbReference type="GO" id="GO:0008270">
    <property type="term" value="F:zinc ion binding"/>
    <property type="evidence" value="ECO:0007669"/>
    <property type="project" value="UniProtKB-KW"/>
</dbReference>
<dbReference type="Proteomes" id="UP000029867">
    <property type="component" value="Unassembled WGS sequence"/>
</dbReference>
<evidence type="ECO:0000256" key="3">
    <source>
        <dbReference type="ARBA" id="ARBA00022771"/>
    </source>
</evidence>
<dbReference type="GO" id="GO:0005096">
    <property type="term" value="F:GTPase activator activity"/>
    <property type="evidence" value="ECO:0007669"/>
    <property type="project" value="UniProtKB-KW"/>
</dbReference>
<dbReference type="SUPFAM" id="SSF57863">
    <property type="entry name" value="ArfGap/RecO-like zinc finger"/>
    <property type="match status" value="1"/>
</dbReference>
<dbReference type="AlphaFoldDB" id="A0A099NZS9"/>
<dbReference type="Pfam" id="PF01412">
    <property type="entry name" value="ArfGap"/>
    <property type="match status" value="1"/>
</dbReference>
<dbReference type="InterPro" id="IPR051718">
    <property type="entry name" value="ARF_GTPase-activating"/>
</dbReference>
<keyword evidence="4" id="KW-0862">Zinc</keyword>
<dbReference type="InterPro" id="IPR044732">
    <property type="entry name" value="ArfGAP_SMAP1-like"/>
</dbReference>
<sequence length="323" mass="35483">MSHMKSNAQTARNKARLMELLKDPSNKHCADCKVSKNPRWASWNLGLFICIRCSGIHRSLGTHITRVKSVDLDSWTDEQTESMCNWGNSKANQYWEAKLNDGRGDYVPVEGKVESFVRTKYVLGKWKADGERNPDRFNSNNGTAARTNITSSTNASTNISTSTTKSSSLGSPLDDSINSLLDIAPTPTGQSVESAHSNPVSLHSMSSLNTSTHSINRSKTNPTISLLEQQPPLRSHSRNDNKYNNNGNSNNRHELKKSILSLYSTPTPSQSNVSLTNNSPVSVPSTATSSANVNTANSNIWNTPAIATSKTYVPEDPFRNVWN</sequence>
<keyword evidence="3 5" id="KW-0863">Zinc-finger</keyword>
<proteinExistence type="predicted"/>
<feature type="compositionally biased region" description="Low complexity" evidence="6">
    <location>
        <begin position="143"/>
        <end position="168"/>
    </location>
</feature>
<dbReference type="PANTHER" id="PTHR45705:SF1">
    <property type="entry name" value="FI20236P1"/>
    <property type="match status" value="1"/>
</dbReference>
<comment type="caution">
    <text evidence="8">The sequence shown here is derived from an EMBL/GenBank/DDBJ whole genome shotgun (WGS) entry which is preliminary data.</text>
</comment>
<evidence type="ECO:0000256" key="5">
    <source>
        <dbReference type="PROSITE-ProRule" id="PRU00288"/>
    </source>
</evidence>
<feature type="compositionally biased region" description="Polar residues" evidence="6">
    <location>
        <begin position="264"/>
        <end position="277"/>
    </location>
</feature>
<evidence type="ECO:0000259" key="7">
    <source>
        <dbReference type="PROSITE" id="PS50115"/>
    </source>
</evidence>
<dbReference type="EMBL" id="JQFK01000034">
    <property type="protein sequence ID" value="KGK37534.1"/>
    <property type="molecule type" value="Genomic_DNA"/>
</dbReference>
<dbReference type="VEuPathDB" id="FungiDB:C5L36_0C01560"/>
<keyword evidence="2" id="KW-0479">Metal-binding</keyword>
<dbReference type="eggNOG" id="KOG0703">
    <property type="taxonomic scope" value="Eukaryota"/>
</dbReference>
<dbReference type="Gene3D" id="1.10.220.150">
    <property type="entry name" value="Arf GTPase activating protein"/>
    <property type="match status" value="1"/>
</dbReference>
<feature type="compositionally biased region" description="Polar residues" evidence="6">
    <location>
        <begin position="187"/>
        <end position="228"/>
    </location>
</feature>